<dbReference type="AlphaFoldDB" id="X1F765"/>
<protein>
    <submittedName>
        <fullName evidence="1">Uncharacterized protein</fullName>
    </submittedName>
</protein>
<proteinExistence type="predicted"/>
<comment type="caution">
    <text evidence="1">The sequence shown here is derived from an EMBL/GenBank/DDBJ whole genome shotgun (WGS) entry which is preliminary data.</text>
</comment>
<gene>
    <name evidence="1" type="ORF">S01H4_58717</name>
</gene>
<reference evidence="1" key="1">
    <citation type="journal article" date="2014" name="Front. Microbiol.">
        <title>High frequency of phylogenetically diverse reductive dehalogenase-homologous genes in deep subseafloor sedimentary metagenomes.</title>
        <authorList>
            <person name="Kawai M."/>
            <person name="Futagami T."/>
            <person name="Toyoda A."/>
            <person name="Takaki Y."/>
            <person name="Nishi S."/>
            <person name="Hori S."/>
            <person name="Arai W."/>
            <person name="Tsubouchi T."/>
            <person name="Morono Y."/>
            <person name="Uchiyama I."/>
            <person name="Ito T."/>
            <person name="Fujiyama A."/>
            <person name="Inagaki F."/>
            <person name="Takami H."/>
        </authorList>
    </citation>
    <scope>NUCLEOTIDE SEQUENCE</scope>
    <source>
        <strain evidence="1">Expedition CK06-06</strain>
    </source>
</reference>
<dbReference type="EMBL" id="BART01034336">
    <property type="protein sequence ID" value="GAH16628.1"/>
    <property type="molecule type" value="Genomic_DNA"/>
</dbReference>
<name>X1F765_9ZZZZ</name>
<accession>X1F765</accession>
<sequence length="60" mass="6520">EFNASIFKPPLPSGITLDYSGDPDDEDFGEPIGIPTGGNNMISVRRLVAAARNRIFIEDI</sequence>
<evidence type="ECO:0000313" key="1">
    <source>
        <dbReference type="EMBL" id="GAH16628.1"/>
    </source>
</evidence>
<organism evidence="1">
    <name type="scientific">marine sediment metagenome</name>
    <dbReference type="NCBI Taxonomy" id="412755"/>
    <lineage>
        <taxon>unclassified sequences</taxon>
        <taxon>metagenomes</taxon>
        <taxon>ecological metagenomes</taxon>
    </lineage>
</organism>
<feature type="non-terminal residue" evidence="1">
    <location>
        <position position="1"/>
    </location>
</feature>